<evidence type="ECO:0000313" key="1">
    <source>
        <dbReference type="EMBL" id="ERG68122.1"/>
    </source>
</evidence>
<name>U1M0D3_9BACL</name>
<keyword evidence="1" id="KW-0239">DNA-directed DNA polymerase</keyword>
<dbReference type="PANTHER" id="PTHR11669:SF8">
    <property type="entry name" value="DNA POLYMERASE III SUBUNIT DELTA"/>
    <property type="match status" value="1"/>
</dbReference>
<keyword evidence="1" id="KW-0808">Transferase</keyword>
<dbReference type="Gene3D" id="3.40.50.300">
    <property type="entry name" value="P-loop containing nucleotide triphosphate hydrolases"/>
    <property type="match status" value="1"/>
</dbReference>
<dbReference type="AlphaFoldDB" id="U1M0D3"/>
<dbReference type="InterPro" id="IPR050238">
    <property type="entry name" value="DNA_Rep/Repair_Clamp_Loader"/>
</dbReference>
<sequence length="336" mass="38253">MGTVTNMSFQELAKSQTVIAKVIENSIVAQKVGHAYIFSGDYEPYLIETAQLFAKSLFCESPDGVEPCGSCRNCRRMDSGNLVDYMEVEPDGASIKKEQVQQLLSDLSLRGAEGDRQIYVIHQAHKMTPQAANSLLKFFEEPGVGKLAILVTTQPQLLLPTIRSRAQHLVFRPIDRERLVETLVADVQCTSDLARLALETYPKFEDAREALHNDWFVQAYGLVVQLVEVLTKRPQELLLFAQEKWLGHFKGRNELRVGLELFGNWLEQALHFKVRTDYVPELFTKEQALYTAFVKDRPVHKIVHAIESVHEAIRRLEANVNPQLTFERLTFDLQKG</sequence>
<protein>
    <submittedName>
        <fullName evidence="1">DNA-directed DNA polymerase</fullName>
    </submittedName>
</protein>
<reference evidence="1 2" key="1">
    <citation type="journal article" date="2013" name="Genome Announc.">
        <title>Draft Genome Sequence of Exiguobacterium pavilionensis Strain RW-2, with Wide Thermal, Salinity, and pH Tolerance, Isolated from Modern Freshwater Microbialites.</title>
        <authorList>
            <person name="White R.A.III."/>
            <person name="Grassa C.J."/>
            <person name="Suttle C.A."/>
        </authorList>
    </citation>
    <scope>NUCLEOTIDE SEQUENCE [LARGE SCALE GENOMIC DNA]</scope>
    <source>
        <strain evidence="1 2">RW-2</strain>
    </source>
</reference>
<keyword evidence="2" id="KW-1185">Reference proteome</keyword>
<dbReference type="RefSeq" id="WP_021065762.1">
    <property type="nucleotide sequence ID" value="NZ_ATCL01000010.1"/>
</dbReference>
<accession>U1M0D3</accession>
<dbReference type="InterPro" id="IPR027417">
    <property type="entry name" value="P-loop_NTPase"/>
</dbReference>
<organism evidence="1 2">
    <name type="scientific">Exiguobacterium chiriqhucha RW-2</name>
    <dbReference type="NCBI Taxonomy" id="1345023"/>
    <lineage>
        <taxon>Bacteria</taxon>
        <taxon>Bacillati</taxon>
        <taxon>Bacillota</taxon>
        <taxon>Bacilli</taxon>
        <taxon>Bacillales</taxon>
        <taxon>Bacillales Family XII. Incertae Sedis</taxon>
        <taxon>Exiguobacterium</taxon>
    </lineage>
</organism>
<dbReference type="Pfam" id="PF13177">
    <property type="entry name" value="DNA_pol3_delta2"/>
    <property type="match status" value="1"/>
</dbReference>
<dbReference type="eggNOG" id="COG0470">
    <property type="taxonomic scope" value="Bacteria"/>
</dbReference>
<dbReference type="PANTHER" id="PTHR11669">
    <property type="entry name" value="REPLICATION FACTOR C / DNA POLYMERASE III GAMMA-TAU SUBUNIT"/>
    <property type="match status" value="1"/>
</dbReference>
<dbReference type="EMBL" id="ATCL01000010">
    <property type="protein sequence ID" value="ERG68122.1"/>
    <property type="molecule type" value="Genomic_DNA"/>
</dbReference>
<dbReference type="STRING" id="1385984.GCA_000702565_00005"/>
<keyword evidence="1" id="KW-0548">Nucleotidyltransferase</keyword>
<dbReference type="Proteomes" id="UP000016464">
    <property type="component" value="Unassembled WGS sequence"/>
</dbReference>
<gene>
    <name evidence="1" type="ORF">M467_12675</name>
</gene>
<comment type="caution">
    <text evidence="1">The sequence shown here is derived from an EMBL/GenBank/DDBJ whole genome shotgun (WGS) entry which is preliminary data.</text>
</comment>
<proteinExistence type="predicted"/>
<dbReference type="PATRIC" id="fig|1345023.5.peg.604"/>
<dbReference type="SUPFAM" id="SSF52540">
    <property type="entry name" value="P-loop containing nucleoside triphosphate hydrolases"/>
    <property type="match status" value="1"/>
</dbReference>
<evidence type="ECO:0000313" key="2">
    <source>
        <dbReference type="Proteomes" id="UP000016464"/>
    </source>
</evidence>
<dbReference type="GO" id="GO:0006261">
    <property type="term" value="P:DNA-templated DNA replication"/>
    <property type="evidence" value="ECO:0007669"/>
    <property type="project" value="TreeGrafter"/>
</dbReference>
<dbReference type="GO" id="GO:0003887">
    <property type="term" value="F:DNA-directed DNA polymerase activity"/>
    <property type="evidence" value="ECO:0007669"/>
    <property type="project" value="UniProtKB-KW"/>
</dbReference>